<gene>
    <name evidence="8" type="ORF">WA026_015721</name>
</gene>
<evidence type="ECO:0000256" key="2">
    <source>
        <dbReference type="ARBA" id="ARBA00011738"/>
    </source>
</evidence>
<evidence type="ECO:0000256" key="6">
    <source>
        <dbReference type="RuleBase" id="RU003690"/>
    </source>
</evidence>
<accession>A0AAW1V1P3</accession>
<protein>
    <recommendedName>
        <fullName evidence="10">Beta-glucosidase</fullName>
    </recommendedName>
</protein>
<dbReference type="GO" id="GO:0008422">
    <property type="term" value="F:beta-glucosidase activity"/>
    <property type="evidence" value="ECO:0007669"/>
    <property type="project" value="TreeGrafter"/>
</dbReference>
<dbReference type="InterPro" id="IPR001360">
    <property type="entry name" value="Glyco_hydro_1"/>
</dbReference>
<dbReference type="EMBL" id="JARQZJ010000099">
    <property type="protein sequence ID" value="KAK9886202.1"/>
    <property type="molecule type" value="Genomic_DNA"/>
</dbReference>
<dbReference type="SUPFAM" id="SSF51445">
    <property type="entry name" value="(Trans)glycosidases"/>
    <property type="match status" value="1"/>
</dbReference>
<proteinExistence type="inferred from homology"/>
<evidence type="ECO:0000313" key="8">
    <source>
        <dbReference type="EMBL" id="KAK9886202.1"/>
    </source>
</evidence>
<evidence type="ECO:0000256" key="4">
    <source>
        <dbReference type="ARBA" id="ARBA00023180"/>
    </source>
</evidence>
<dbReference type="PRINTS" id="PR00131">
    <property type="entry name" value="GLHYDRLASE1"/>
</dbReference>
<keyword evidence="4" id="KW-0325">Glycoprotein</keyword>
<keyword evidence="7" id="KW-0732">Signal</keyword>
<evidence type="ECO:0000256" key="7">
    <source>
        <dbReference type="SAM" id="SignalP"/>
    </source>
</evidence>
<dbReference type="FunFam" id="3.20.20.80:FF:000013">
    <property type="entry name" value="lactase-phlorizin hydrolase"/>
    <property type="match status" value="1"/>
</dbReference>
<dbReference type="PANTHER" id="PTHR10353">
    <property type="entry name" value="GLYCOSYL HYDROLASE"/>
    <property type="match status" value="1"/>
</dbReference>
<comment type="caution">
    <text evidence="8">The sequence shown here is derived from an EMBL/GenBank/DDBJ whole genome shotgun (WGS) entry which is preliminary data.</text>
</comment>
<evidence type="ECO:0000256" key="3">
    <source>
        <dbReference type="ARBA" id="ARBA00022801"/>
    </source>
</evidence>
<feature type="signal peptide" evidence="7">
    <location>
        <begin position="1"/>
        <end position="23"/>
    </location>
</feature>
<dbReference type="PANTHER" id="PTHR10353:SF36">
    <property type="entry name" value="LP05116P"/>
    <property type="match status" value="1"/>
</dbReference>
<keyword evidence="3" id="KW-0378">Hydrolase</keyword>
<dbReference type="Gene3D" id="3.20.20.80">
    <property type="entry name" value="Glycosidases"/>
    <property type="match status" value="1"/>
</dbReference>
<dbReference type="Pfam" id="PF00232">
    <property type="entry name" value="Glyco_hydro_1"/>
    <property type="match status" value="1"/>
</dbReference>
<keyword evidence="9" id="KW-1185">Reference proteome</keyword>
<feature type="chain" id="PRO_5043901141" description="Beta-glucosidase" evidence="7">
    <location>
        <begin position="24"/>
        <end position="497"/>
    </location>
</feature>
<keyword evidence="5" id="KW-0326">Glycosidase</keyword>
<dbReference type="InterPro" id="IPR017853">
    <property type="entry name" value="GH"/>
</dbReference>
<reference evidence="8 9" key="1">
    <citation type="submission" date="2023-03" db="EMBL/GenBank/DDBJ databases">
        <title>Genome insight into feeding habits of ladybird beetles.</title>
        <authorList>
            <person name="Li H.-S."/>
            <person name="Huang Y.-H."/>
            <person name="Pang H."/>
        </authorList>
    </citation>
    <scope>NUCLEOTIDE SEQUENCE [LARGE SCALE GENOMIC DNA]</scope>
    <source>
        <strain evidence="8">SYSU_2023b</strain>
        <tissue evidence="8">Whole body</tissue>
    </source>
</reference>
<comment type="subunit">
    <text evidence="2">Homodimer.</text>
</comment>
<name>A0AAW1V1P3_9CUCU</name>
<dbReference type="GO" id="GO:0005975">
    <property type="term" value="P:carbohydrate metabolic process"/>
    <property type="evidence" value="ECO:0007669"/>
    <property type="project" value="InterPro"/>
</dbReference>
<evidence type="ECO:0000256" key="1">
    <source>
        <dbReference type="ARBA" id="ARBA00010838"/>
    </source>
</evidence>
<comment type="similarity">
    <text evidence="1 6">Belongs to the glycosyl hydrolase 1 family.</text>
</comment>
<dbReference type="Proteomes" id="UP001431783">
    <property type="component" value="Unassembled WGS sequence"/>
</dbReference>
<evidence type="ECO:0008006" key="10">
    <source>
        <dbReference type="Google" id="ProtNLM"/>
    </source>
</evidence>
<dbReference type="AlphaFoldDB" id="A0AAW1V1P3"/>
<evidence type="ECO:0000313" key="9">
    <source>
        <dbReference type="Proteomes" id="UP001431783"/>
    </source>
</evidence>
<sequence>MSSVHPFYTYFWIMLSCLCSVSAELVNQKFPDNFMFGAVTSAYQCEGGWNEGGRGESMWDHSLQENPDYIQDKTNGSIASDSYHKWREDVRLLKGLNAQFYRFSISWSRVLPSGYRGSKVNEEGVQYYNNLINELLAANVKPFVTIYHWDLPQVLNERGGWLNSSIVDDFVYYSKTLFELFGDRVKHWITVNEIFQICQTSYAYGVFAPFMKLPYYGGYQCTHNVLLAHGKTYKLYERQFKPKQKGEISLTVQSFWCEPETDSQEDKEASERFLEFNIGWFLHPIYKGNYPPSVIDKINELNQRSENAESMIPFFTSDEIDIIKGTMDFFGLNHYTTMTCTTDENSTVLPYFHSDAGVRVNIMEGKDSVVDIMRDVPWGLRKVLVWIKKTYNNPTVIITENGWPSSGIDLEDTDRVNYHKGYLAEVLKAIYLDGCNVVGYTAWSLIDLFEWSSGYKLHFGLVYVDFNSKNRTRIPRRSYYEYKNIVTSRQISTNNSL</sequence>
<organism evidence="8 9">
    <name type="scientific">Henosepilachna vigintioctopunctata</name>
    <dbReference type="NCBI Taxonomy" id="420089"/>
    <lineage>
        <taxon>Eukaryota</taxon>
        <taxon>Metazoa</taxon>
        <taxon>Ecdysozoa</taxon>
        <taxon>Arthropoda</taxon>
        <taxon>Hexapoda</taxon>
        <taxon>Insecta</taxon>
        <taxon>Pterygota</taxon>
        <taxon>Neoptera</taxon>
        <taxon>Endopterygota</taxon>
        <taxon>Coleoptera</taxon>
        <taxon>Polyphaga</taxon>
        <taxon>Cucujiformia</taxon>
        <taxon>Coccinelloidea</taxon>
        <taxon>Coccinellidae</taxon>
        <taxon>Epilachninae</taxon>
        <taxon>Epilachnini</taxon>
        <taxon>Henosepilachna</taxon>
    </lineage>
</organism>
<evidence type="ECO:0000256" key="5">
    <source>
        <dbReference type="ARBA" id="ARBA00023295"/>
    </source>
</evidence>